<keyword evidence="2" id="KW-0677">Repeat</keyword>
<dbReference type="OrthoDB" id="19711at2759"/>
<dbReference type="PANTHER" id="PTHR19848">
    <property type="entry name" value="WD40 REPEAT PROTEIN"/>
    <property type="match status" value="1"/>
</dbReference>
<dbReference type="SMART" id="SM00320">
    <property type="entry name" value="WD40"/>
    <property type="match status" value="6"/>
</dbReference>
<dbReference type="InterPro" id="IPR001680">
    <property type="entry name" value="WD40_rpt"/>
</dbReference>
<keyword evidence="1 3" id="KW-0853">WD repeat</keyword>
<feature type="repeat" description="WD" evidence="3">
    <location>
        <begin position="20"/>
        <end position="56"/>
    </location>
</feature>
<dbReference type="PANTHER" id="PTHR19848:SF8">
    <property type="entry name" value="F-BOX AND WD REPEAT DOMAIN CONTAINING 7"/>
    <property type="match status" value="1"/>
</dbReference>
<name>A0A1Y1ZR45_9PLEO</name>
<feature type="repeat" description="WD" evidence="3">
    <location>
        <begin position="164"/>
        <end position="195"/>
    </location>
</feature>
<dbReference type="InterPro" id="IPR036322">
    <property type="entry name" value="WD40_repeat_dom_sf"/>
</dbReference>
<dbReference type="Pfam" id="PF00400">
    <property type="entry name" value="WD40"/>
    <property type="match status" value="5"/>
</dbReference>
<evidence type="ECO:0000256" key="1">
    <source>
        <dbReference type="ARBA" id="ARBA00022574"/>
    </source>
</evidence>
<dbReference type="STRING" id="1231657.A0A1Y1ZR45"/>
<protein>
    <submittedName>
        <fullName evidence="4">WD40-repeat-containing domain protein</fullName>
    </submittedName>
</protein>
<dbReference type="PROSITE" id="PS00678">
    <property type="entry name" value="WD_REPEATS_1"/>
    <property type="match status" value="1"/>
</dbReference>
<dbReference type="PRINTS" id="PR00320">
    <property type="entry name" value="GPROTEINBRPT"/>
</dbReference>
<evidence type="ECO:0000313" key="5">
    <source>
        <dbReference type="Proteomes" id="UP000193144"/>
    </source>
</evidence>
<dbReference type="InterPro" id="IPR020472">
    <property type="entry name" value="WD40_PAC1"/>
</dbReference>
<proteinExistence type="predicted"/>
<feature type="repeat" description="WD" evidence="3">
    <location>
        <begin position="103"/>
        <end position="135"/>
    </location>
</feature>
<dbReference type="Gene3D" id="2.130.10.10">
    <property type="entry name" value="YVTN repeat-like/Quinoprotein amine dehydrogenase"/>
    <property type="match status" value="2"/>
</dbReference>
<dbReference type="SUPFAM" id="SSF50978">
    <property type="entry name" value="WD40 repeat-like"/>
    <property type="match status" value="1"/>
</dbReference>
<dbReference type="InterPro" id="IPR019775">
    <property type="entry name" value="WD40_repeat_CS"/>
</dbReference>
<dbReference type="PROSITE" id="PS50294">
    <property type="entry name" value="WD_REPEATS_REGION"/>
    <property type="match status" value="3"/>
</dbReference>
<keyword evidence="5" id="KW-1185">Reference proteome</keyword>
<comment type="caution">
    <text evidence="4">The sequence shown here is derived from an EMBL/GenBank/DDBJ whole genome shotgun (WGS) entry which is preliminary data.</text>
</comment>
<reference evidence="4 5" key="1">
    <citation type="submission" date="2016-07" db="EMBL/GenBank/DDBJ databases">
        <title>Pervasive Adenine N6-methylation of Active Genes in Fungi.</title>
        <authorList>
            <consortium name="DOE Joint Genome Institute"/>
            <person name="Mondo S.J."/>
            <person name="Dannebaum R.O."/>
            <person name="Kuo R.C."/>
            <person name="Labutti K."/>
            <person name="Haridas S."/>
            <person name="Kuo A."/>
            <person name="Salamov A."/>
            <person name="Ahrendt S.R."/>
            <person name="Lipzen A."/>
            <person name="Sullivan W."/>
            <person name="Andreopoulos W.B."/>
            <person name="Clum A."/>
            <person name="Lindquist E."/>
            <person name="Daum C."/>
            <person name="Ramamoorthy G.K."/>
            <person name="Gryganskyi A."/>
            <person name="Culley D."/>
            <person name="Magnuson J.K."/>
            <person name="James T.Y."/>
            <person name="O'Malley M.A."/>
            <person name="Stajich J.E."/>
            <person name="Spatafora J.W."/>
            <person name="Visel A."/>
            <person name="Grigoriev I.V."/>
        </authorList>
    </citation>
    <scope>NUCLEOTIDE SEQUENCE [LARGE SCALE GENOMIC DNA]</scope>
    <source>
        <strain evidence="4 5">CBS 115471</strain>
    </source>
</reference>
<dbReference type="AlphaFoldDB" id="A0A1Y1ZR45"/>
<feature type="repeat" description="WD" evidence="3">
    <location>
        <begin position="60"/>
        <end position="101"/>
    </location>
</feature>
<organism evidence="4 5">
    <name type="scientific">Clohesyomyces aquaticus</name>
    <dbReference type="NCBI Taxonomy" id="1231657"/>
    <lineage>
        <taxon>Eukaryota</taxon>
        <taxon>Fungi</taxon>
        <taxon>Dikarya</taxon>
        <taxon>Ascomycota</taxon>
        <taxon>Pezizomycotina</taxon>
        <taxon>Dothideomycetes</taxon>
        <taxon>Pleosporomycetidae</taxon>
        <taxon>Pleosporales</taxon>
        <taxon>Lindgomycetaceae</taxon>
        <taxon>Clohesyomyces</taxon>
    </lineage>
</organism>
<dbReference type="InterPro" id="IPR015943">
    <property type="entry name" value="WD40/YVTN_repeat-like_dom_sf"/>
</dbReference>
<dbReference type="EMBL" id="MCFA01000048">
    <property type="protein sequence ID" value="ORY12716.1"/>
    <property type="molecule type" value="Genomic_DNA"/>
</dbReference>
<dbReference type="Proteomes" id="UP000193144">
    <property type="component" value="Unassembled WGS sequence"/>
</dbReference>
<gene>
    <name evidence="4" type="ORF">BCR34DRAFT_563271</name>
</gene>
<accession>A0A1Y1ZR45</accession>
<evidence type="ECO:0000313" key="4">
    <source>
        <dbReference type="EMBL" id="ORY12716.1"/>
    </source>
</evidence>
<dbReference type="PROSITE" id="PS50082">
    <property type="entry name" value="WD_REPEATS_2"/>
    <property type="match status" value="5"/>
</dbReference>
<evidence type="ECO:0000256" key="2">
    <source>
        <dbReference type="ARBA" id="ARBA00022737"/>
    </source>
</evidence>
<feature type="repeat" description="WD" evidence="3">
    <location>
        <begin position="205"/>
        <end position="246"/>
    </location>
</feature>
<sequence>MTVPKNLTFFPPPSSPSLCHKEVIYDIALTSTHLITCSQDKTLRIWSLSTHLPIHSSPLTGGHTGSILCVAVLETEGLVVAGSADASLCCWDIESGVLVKRIEHAHTESVLSVLVSADGKWVVTGGKDRVVKVWERGVLGFVRPSEAQAQSHSQLQPQPTAILSEGITAAVNAVAISSSHIISGSGDRGIKIWNLGAPWACVKTIRVHEKGVASLVLSQDGTKLVSGSSDQTMRVFDLETGAEELCFRDHDNLVRRVCVPPNVNVEGGGNGGLKCIVSGSYDEHVVVRRRDAGVEGGWAVHKVHIGEMAKQFWERCDAGEERWEERAFNWIGGLKRVFSVKSDGKRVFVSAQMGFVVSFDLDA</sequence>
<evidence type="ECO:0000256" key="3">
    <source>
        <dbReference type="PROSITE-ProRule" id="PRU00221"/>
    </source>
</evidence>